<accession>K6VGY3</accession>
<organism evidence="2 3">
    <name type="scientific">Plasmodium cynomolgi (strain B)</name>
    <dbReference type="NCBI Taxonomy" id="1120755"/>
    <lineage>
        <taxon>Eukaryota</taxon>
        <taxon>Sar</taxon>
        <taxon>Alveolata</taxon>
        <taxon>Apicomplexa</taxon>
        <taxon>Aconoidasida</taxon>
        <taxon>Haemosporida</taxon>
        <taxon>Plasmodiidae</taxon>
        <taxon>Plasmodium</taxon>
        <taxon>Plasmodium (Plasmodium)</taxon>
    </lineage>
</organism>
<feature type="compositionally biased region" description="Polar residues" evidence="1">
    <location>
        <begin position="67"/>
        <end position="79"/>
    </location>
</feature>
<dbReference type="VEuPathDB" id="PlasmoDB:PCYB_134760"/>
<dbReference type="Proteomes" id="UP000006319">
    <property type="component" value="Chromosome 13"/>
</dbReference>
<proteinExistence type="predicted"/>
<evidence type="ECO:0000313" key="2">
    <source>
        <dbReference type="EMBL" id="GAB68602.1"/>
    </source>
</evidence>
<dbReference type="eggNOG" id="ENOG502TMYZ">
    <property type="taxonomic scope" value="Eukaryota"/>
</dbReference>
<feature type="region of interest" description="Disordered" evidence="1">
    <location>
        <begin position="135"/>
        <end position="161"/>
    </location>
</feature>
<dbReference type="OrthoDB" id="383419at2759"/>
<sequence>MAFRISIRSCSWHLLASYNGPSVKSFQKRGVPFLYCLRGLTSVNKQFVGKTHVNHFMSQERGALSTSSNVQLNGLNSEDYQSDEESDKLVLNDNDEDESDEGEESHVEMSAAVGVTHEGIITECEVGGNVGSTHLGENIPTHTQSCGRESDKKTAHLRKRNKHDPDSVVIYNDVIDLPPDMCTSPLSEEEIEQVNSGGGGFPLEKYSCAVVYAKKTRL</sequence>
<name>K6VGY3_PLACD</name>
<dbReference type="OMA" id="EKYSCAV"/>
<gene>
    <name evidence="2" type="ORF">PCYB_134760</name>
</gene>
<dbReference type="KEGG" id="pcy:PCYB_134760"/>
<feature type="non-terminal residue" evidence="2">
    <location>
        <position position="218"/>
    </location>
</feature>
<reference evidence="2 3" key="1">
    <citation type="journal article" date="2012" name="Nat. Genet.">
        <title>Plasmodium cynomolgi genome sequences provide insight into Plasmodium vivax and the monkey malaria clade.</title>
        <authorList>
            <person name="Tachibana S."/>
            <person name="Sullivan S.A."/>
            <person name="Kawai S."/>
            <person name="Nakamura S."/>
            <person name="Kim H.R."/>
            <person name="Goto N."/>
            <person name="Arisue N."/>
            <person name="Palacpac N.M.Q."/>
            <person name="Honma H."/>
            <person name="Yagi M."/>
            <person name="Tougan T."/>
            <person name="Katakai Y."/>
            <person name="Kaneko O."/>
            <person name="Mita T."/>
            <person name="Kita K."/>
            <person name="Yasutomi Y."/>
            <person name="Sutton P.L."/>
            <person name="Shakhbatyan R."/>
            <person name="Horii T."/>
            <person name="Yasunaga T."/>
            <person name="Barnwell J.W."/>
            <person name="Escalante A.A."/>
            <person name="Carlton J.M."/>
            <person name="Tanabe K."/>
        </authorList>
    </citation>
    <scope>NUCLEOTIDE SEQUENCE [LARGE SCALE GENOMIC DNA]</scope>
    <source>
        <strain evidence="2 3">B</strain>
    </source>
</reference>
<evidence type="ECO:0000256" key="1">
    <source>
        <dbReference type="SAM" id="MobiDB-lite"/>
    </source>
</evidence>
<dbReference type="PhylomeDB" id="K6VGY3"/>
<dbReference type="GeneID" id="14694980"/>
<dbReference type="AlphaFoldDB" id="K6VGY3"/>
<keyword evidence="3" id="KW-1185">Reference proteome</keyword>
<feature type="region of interest" description="Disordered" evidence="1">
    <location>
        <begin position="67"/>
        <end position="87"/>
    </location>
</feature>
<evidence type="ECO:0000313" key="3">
    <source>
        <dbReference type="Proteomes" id="UP000006319"/>
    </source>
</evidence>
<protein>
    <submittedName>
        <fullName evidence="2">Uncharacterized protein</fullName>
    </submittedName>
</protein>
<dbReference type="RefSeq" id="XP_004224549.1">
    <property type="nucleotide sequence ID" value="XM_004224501.1"/>
</dbReference>
<dbReference type="EMBL" id="DF157105">
    <property type="protein sequence ID" value="GAB68602.1"/>
    <property type="molecule type" value="Genomic_DNA"/>
</dbReference>